<comment type="similarity">
    <text evidence="3">Belongs to the peptidase M50B family.</text>
</comment>
<dbReference type="KEGG" id="tli:Tlie_1048"/>
<keyword evidence="14" id="KW-1185">Reference proteome</keyword>
<dbReference type="InterPro" id="IPR004387">
    <property type="entry name" value="Pept_M50_Zn"/>
</dbReference>
<evidence type="ECO:0000256" key="10">
    <source>
        <dbReference type="ARBA" id="ARBA00023136"/>
    </source>
</evidence>
<keyword evidence="5 11" id="KW-0812">Transmembrane</keyword>
<evidence type="ECO:0000256" key="4">
    <source>
        <dbReference type="ARBA" id="ARBA00022670"/>
    </source>
</evidence>
<dbReference type="InterPro" id="IPR008915">
    <property type="entry name" value="Peptidase_M50"/>
</dbReference>
<dbReference type="PANTHER" id="PTHR42837">
    <property type="entry name" value="REGULATOR OF SIGMA-E PROTEASE RSEP"/>
    <property type="match status" value="1"/>
</dbReference>
<dbReference type="HOGENOM" id="CLU_025778_1_0_0"/>
<accession>G7VA81</accession>
<evidence type="ECO:0000256" key="9">
    <source>
        <dbReference type="ARBA" id="ARBA00023049"/>
    </source>
</evidence>
<dbReference type="Pfam" id="PF02163">
    <property type="entry name" value="Peptidase_M50"/>
    <property type="match status" value="1"/>
</dbReference>
<evidence type="ECO:0000256" key="1">
    <source>
        <dbReference type="ARBA" id="ARBA00001947"/>
    </source>
</evidence>
<feature type="transmembrane region" description="Helical" evidence="11">
    <location>
        <begin position="320"/>
        <end position="338"/>
    </location>
</feature>
<dbReference type="Proteomes" id="UP000005868">
    <property type="component" value="Chromosome"/>
</dbReference>
<gene>
    <name evidence="13" type="ordered locus">Tlie_1048</name>
</gene>
<evidence type="ECO:0000256" key="5">
    <source>
        <dbReference type="ARBA" id="ARBA00022692"/>
    </source>
</evidence>
<evidence type="ECO:0000256" key="6">
    <source>
        <dbReference type="ARBA" id="ARBA00022801"/>
    </source>
</evidence>
<dbReference type="SMART" id="SM00228">
    <property type="entry name" value="PDZ"/>
    <property type="match status" value="1"/>
</dbReference>
<evidence type="ECO:0000259" key="12">
    <source>
        <dbReference type="SMART" id="SM00228"/>
    </source>
</evidence>
<dbReference type="InterPro" id="IPR036034">
    <property type="entry name" value="PDZ_sf"/>
</dbReference>
<dbReference type="AlphaFoldDB" id="G7VA81"/>
<dbReference type="STRING" id="580340.Tlie_1048"/>
<feature type="transmembrane region" description="Helical" evidence="11">
    <location>
        <begin position="6"/>
        <end position="25"/>
    </location>
</feature>
<evidence type="ECO:0000256" key="8">
    <source>
        <dbReference type="ARBA" id="ARBA00022989"/>
    </source>
</evidence>
<organism evidence="13 14">
    <name type="scientific">Thermovirga lienii (strain ATCC BAA-1197 / DSM 17291 / Cas60314)</name>
    <dbReference type="NCBI Taxonomy" id="580340"/>
    <lineage>
        <taxon>Bacteria</taxon>
        <taxon>Thermotogati</taxon>
        <taxon>Synergistota</taxon>
        <taxon>Synergistia</taxon>
        <taxon>Synergistales</taxon>
        <taxon>Thermovirgaceae</taxon>
        <taxon>Thermovirga</taxon>
    </lineage>
</organism>
<evidence type="ECO:0000256" key="11">
    <source>
        <dbReference type="SAM" id="Phobius"/>
    </source>
</evidence>
<dbReference type="GO" id="GO:0004222">
    <property type="term" value="F:metalloendopeptidase activity"/>
    <property type="evidence" value="ECO:0007669"/>
    <property type="project" value="InterPro"/>
</dbReference>
<dbReference type="InterPro" id="IPR001478">
    <property type="entry name" value="PDZ"/>
</dbReference>
<keyword evidence="8 11" id="KW-1133">Transmembrane helix</keyword>
<dbReference type="OrthoDB" id="9782003at2"/>
<dbReference type="EMBL" id="CP003096">
    <property type="protein sequence ID" value="AER66781.1"/>
    <property type="molecule type" value="Genomic_DNA"/>
</dbReference>
<evidence type="ECO:0000313" key="14">
    <source>
        <dbReference type="Proteomes" id="UP000005868"/>
    </source>
</evidence>
<keyword evidence="9 13" id="KW-0482">Metalloprotease</keyword>
<dbReference type="GO" id="GO:0006508">
    <property type="term" value="P:proteolysis"/>
    <property type="evidence" value="ECO:0007669"/>
    <property type="project" value="UniProtKB-KW"/>
</dbReference>
<evidence type="ECO:0000256" key="3">
    <source>
        <dbReference type="ARBA" id="ARBA00007931"/>
    </source>
</evidence>
<sequence>MLISTLSFLVVIGICVISHEFGHYITAKWNGIQVHEFSFGMGPCLYQRRIGTTVWSLRVIPIGGFVRLAGMGEEKDNEQVLPGMDFMGKPAWRRFIVLASGSVTNIMVAILLTAFLLSTHGVLDLNSAKIGNVLKGYPAEKYGLERGDVILAVGDKPVHDWKEMSQAIKKSGETPGPVKIKVKKVNGEVRVIFAEIPLDPEYGYPLLGIQPSRVTYNPLSATLKSVSYIWNFSVQILEGIVRWISGSSGISVTGPLGIASMAGEAAKEGLWSFLSFLALINLHLGILNLFPFPALDGGRLALVVAEMIFRRRIPEKWEQYIHFIGFILLLSLLAAVTWKDLVKILTREGN</sequence>
<proteinExistence type="inferred from homology"/>
<dbReference type="GO" id="GO:0016020">
    <property type="term" value="C:membrane"/>
    <property type="evidence" value="ECO:0007669"/>
    <property type="project" value="UniProtKB-SubCell"/>
</dbReference>
<reference evidence="14" key="1">
    <citation type="submission" date="2011-10" db="EMBL/GenBank/DDBJ databases">
        <title>The complete genome of chromosome of Thermovirga lienii DSM 17291.</title>
        <authorList>
            <consortium name="US DOE Joint Genome Institute (JGI-PGF)"/>
            <person name="Lucas S."/>
            <person name="Copeland A."/>
            <person name="Lapidus A."/>
            <person name="Glavina del Rio T."/>
            <person name="Dalin E."/>
            <person name="Tice H."/>
            <person name="Bruce D."/>
            <person name="Goodwin L."/>
            <person name="Pitluck S."/>
            <person name="Peters L."/>
            <person name="Mikhailova N."/>
            <person name="Saunders E."/>
            <person name="Kyrpides N."/>
            <person name="Mavromatis K."/>
            <person name="Ivanova N."/>
            <person name="Last F.I."/>
            <person name="Brettin T."/>
            <person name="Detter J.C."/>
            <person name="Han C."/>
            <person name="Larimer F."/>
            <person name="Land M."/>
            <person name="Hauser L."/>
            <person name="Markowitz V."/>
            <person name="Cheng J.-F."/>
            <person name="Hugenholtz P."/>
            <person name="Woyke T."/>
            <person name="Wu D."/>
            <person name="Spring S."/>
            <person name="Schroeder M."/>
            <person name="Brambilla E.-M."/>
            <person name="Klenk H.-P."/>
            <person name="Eisen J.A."/>
        </authorList>
    </citation>
    <scope>NUCLEOTIDE SEQUENCE [LARGE SCALE GENOMIC DNA]</scope>
    <source>
        <strain evidence="14">ATCC BAA-1197 / DSM 17291 / Cas60314</strain>
    </source>
</reference>
<comment type="subcellular location">
    <subcellularLocation>
        <location evidence="2">Membrane</location>
        <topology evidence="2">Multi-pass membrane protein</topology>
    </subcellularLocation>
</comment>
<keyword evidence="6" id="KW-0378">Hydrolase</keyword>
<evidence type="ECO:0000313" key="13">
    <source>
        <dbReference type="EMBL" id="AER66781.1"/>
    </source>
</evidence>
<dbReference type="InterPro" id="IPR041489">
    <property type="entry name" value="PDZ_6"/>
</dbReference>
<dbReference type="CDD" id="cd06163">
    <property type="entry name" value="S2P-M50_PDZ_RseP-like"/>
    <property type="match status" value="1"/>
</dbReference>
<evidence type="ECO:0000256" key="2">
    <source>
        <dbReference type="ARBA" id="ARBA00004141"/>
    </source>
</evidence>
<feature type="domain" description="PDZ" evidence="12">
    <location>
        <begin position="113"/>
        <end position="186"/>
    </location>
</feature>
<dbReference type="SUPFAM" id="SSF50156">
    <property type="entry name" value="PDZ domain-like"/>
    <property type="match status" value="1"/>
</dbReference>
<feature type="transmembrane region" description="Helical" evidence="11">
    <location>
        <begin position="270"/>
        <end position="290"/>
    </location>
</feature>
<keyword evidence="7" id="KW-0862">Zinc</keyword>
<reference evidence="13 14" key="2">
    <citation type="journal article" date="2012" name="Stand. Genomic Sci.">
        <title>Genome sequence of the moderately thermophilic, amino-acid-degrading and sulfur-reducing bacterium Thermovirga lienii type strain (Cas60314(T)).</title>
        <authorList>
            <person name="Goker M."/>
            <person name="Saunders E."/>
            <person name="Lapidus A."/>
            <person name="Nolan M."/>
            <person name="Lucas S."/>
            <person name="Hammon N."/>
            <person name="Deshpande S."/>
            <person name="Cheng J.F."/>
            <person name="Han C."/>
            <person name="Tapia R."/>
            <person name="Goodwin L.A."/>
            <person name="Pitluck S."/>
            <person name="Liolios K."/>
            <person name="Mavromatis K."/>
            <person name="Pagani I."/>
            <person name="Ivanova N."/>
            <person name="Mikhailova N."/>
            <person name="Pati A."/>
            <person name="Chen A."/>
            <person name="Palaniappan K."/>
            <person name="Land M."/>
            <person name="Chang Y.J."/>
            <person name="Jeffries C.D."/>
            <person name="Brambilla E.M."/>
            <person name="Rohde M."/>
            <person name="Spring S."/>
            <person name="Detter J.C."/>
            <person name="Woyke T."/>
            <person name="Bristow J."/>
            <person name="Eisen J.A."/>
            <person name="Markowitz V."/>
            <person name="Hugenholtz P."/>
            <person name="Kyrpides N.C."/>
            <person name="Klenk H.P."/>
        </authorList>
    </citation>
    <scope>NUCLEOTIDE SEQUENCE [LARGE SCALE GENOMIC DNA]</scope>
    <source>
        <strain evidence="14">ATCC BAA-1197 / DSM 17291 / Cas60314</strain>
    </source>
</reference>
<comment type="cofactor">
    <cofactor evidence="1">
        <name>Zn(2+)</name>
        <dbReference type="ChEBI" id="CHEBI:29105"/>
    </cofactor>
</comment>
<keyword evidence="10 11" id="KW-0472">Membrane</keyword>
<dbReference type="eggNOG" id="COG0750">
    <property type="taxonomic scope" value="Bacteria"/>
</dbReference>
<dbReference type="PANTHER" id="PTHR42837:SF2">
    <property type="entry name" value="MEMBRANE METALLOPROTEASE ARASP2, CHLOROPLASTIC-RELATED"/>
    <property type="match status" value="1"/>
</dbReference>
<feature type="transmembrane region" description="Helical" evidence="11">
    <location>
        <begin position="95"/>
        <end position="117"/>
    </location>
</feature>
<keyword evidence="4 13" id="KW-0645">Protease</keyword>
<name>G7VA81_THELD</name>
<dbReference type="Gene3D" id="2.30.42.10">
    <property type="match status" value="1"/>
</dbReference>
<evidence type="ECO:0000256" key="7">
    <source>
        <dbReference type="ARBA" id="ARBA00022833"/>
    </source>
</evidence>
<dbReference type="Pfam" id="PF17820">
    <property type="entry name" value="PDZ_6"/>
    <property type="match status" value="1"/>
</dbReference>
<protein>
    <submittedName>
        <fullName evidence="13">Membrane-associated zinc metalloprotease</fullName>
    </submittedName>
</protein>